<dbReference type="NCBIfam" id="TIGR00966">
    <property type="entry name" value="transloc_SecF"/>
    <property type="match status" value="1"/>
</dbReference>
<keyword evidence="4" id="KW-0997">Cell inner membrane</keyword>
<comment type="subunit">
    <text evidence="10">Forms a complex with SecD. Part of the essential Sec protein translocation apparatus which comprises SecA, SecYEG and auxiliary proteins SecDF. Other proteins may also be involved.</text>
</comment>
<keyword evidence="9 10" id="KW-0472">Membrane</keyword>
<evidence type="ECO:0000256" key="7">
    <source>
        <dbReference type="ARBA" id="ARBA00022989"/>
    </source>
</evidence>
<feature type="transmembrane region" description="Helical" evidence="10">
    <location>
        <begin position="188"/>
        <end position="209"/>
    </location>
</feature>
<gene>
    <name evidence="10" type="primary">secF</name>
    <name evidence="12" type="ORF">UX79_C0001G0053</name>
</gene>
<dbReference type="InterPro" id="IPR005665">
    <property type="entry name" value="SecF_bac"/>
</dbReference>
<accession>A0A0G1RM62</accession>
<evidence type="ECO:0000256" key="5">
    <source>
        <dbReference type="ARBA" id="ARBA00022692"/>
    </source>
</evidence>
<dbReference type="SUPFAM" id="SSF82866">
    <property type="entry name" value="Multidrug efflux transporter AcrB transmembrane domain"/>
    <property type="match status" value="1"/>
</dbReference>
<dbReference type="InterPro" id="IPR022646">
    <property type="entry name" value="SecD/SecF_CS"/>
</dbReference>
<dbReference type="PATRIC" id="fig|1619117.3.peg.53"/>
<proteinExistence type="inferred from homology"/>
<dbReference type="Pfam" id="PF02355">
    <property type="entry name" value="SecD_SecF_C"/>
    <property type="match status" value="1"/>
</dbReference>
<dbReference type="HAMAP" id="MF_01464_B">
    <property type="entry name" value="SecF_B"/>
    <property type="match status" value="1"/>
</dbReference>
<dbReference type="InterPro" id="IPR048634">
    <property type="entry name" value="SecD_SecF_C"/>
</dbReference>
<dbReference type="Pfam" id="PF07549">
    <property type="entry name" value="Sec_GG"/>
    <property type="match status" value="1"/>
</dbReference>
<feature type="domain" description="SSD" evidence="11">
    <location>
        <begin position="125"/>
        <end position="291"/>
    </location>
</feature>
<keyword evidence="8 10" id="KW-0811">Translocation</keyword>
<comment type="function">
    <text evidence="10">Part of the Sec protein translocase complex. Interacts with the SecYEG preprotein conducting channel. SecDF uses the proton motive force (PMF) to complete protein translocation after the ATP-dependent function of SecA.</text>
</comment>
<evidence type="ECO:0000256" key="3">
    <source>
        <dbReference type="ARBA" id="ARBA00022475"/>
    </source>
</evidence>
<dbReference type="EMBL" id="LCNN01000001">
    <property type="protein sequence ID" value="KKU58157.1"/>
    <property type="molecule type" value="Genomic_DNA"/>
</dbReference>
<keyword evidence="2 10" id="KW-0813">Transport</keyword>
<dbReference type="PROSITE" id="PS50156">
    <property type="entry name" value="SSD"/>
    <property type="match status" value="1"/>
</dbReference>
<dbReference type="InterPro" id="IPR022645">
    <property type="entry name" value="SecD/SecF_bac"/>
</dbReference>
<evidence type="ECO:0000256" key="1">
    <source>
        <dbReference type="ARBA" id="ARBA00004651"/>
    </source>
</evidence>
<dbReference type="InterPro" id="IPR022813">
    <property type="entry name" value="SecD/SecF_arch_bac"/>
</dbReference>
<dbReference type="PANTHER" id="PTHR30081">
    <property type="entry name" value="PROTEIN-EXPORT MEMBRANE PROTEIN SEC"/>
    <property type="match status" value="1"/>
</dbReference>
<dbReference type="InterPro" id="IPR000731">
    <property type="entry name" value="SSD"/>
</dbReference>
<keyword evidence="7 10" id="KW-1133">Transmembrane helix</keyword>
<dbReference type="Gene3D" id="1.20.1640.10">
    <property type="entry name" value="Multidrug efflux transporter AcrB transmembrane domain"/>
    <property type="match status" value="1"/>
</dbReference>
<comment type="subcellular location">
    <subcellularLocation>
        <location evidence="1 10">Cell membrane</location>
        <topology evidence="1 10">Multi-pass membrane protein</topology>
    </subcellularLocation>
</comment>
<organism evidence="12 13">
    <name type="scientific">candidate division WWE3 bacterium GW2011_GWB1_47_11</name>
    <dbReference type="NCBI Taxonomy" id="1619117"/>
    <lineage>
        <taxon>Bacteria</taxon>
        <taxon>Katanobacteria</taxon>
    </lineage>
</organism>
<evidence type="ECO:0000256" key="4">
    <source>
        <dbReference type="ARBA" id="ARBA00022519"/>
    </source>
</evidence>
<keyword evidence="3 10" id="KW-1003">Cell membrane</keyword>
<feature type="transmembrane region" description="Helical" evidence="10">
    <location>
        <begin position="125"/>
        <end position="144"/>
    </location>
</feature>
<evidence type="ECO:0000256" key="10">
    <source>
        <dbReference type="HAMAP-Rule" id="MF_01464"/>
    </source>
</evidence>
<feature type="transmembrane region" description="Helical" evidence="10">
    <location>
        <begin position="242"/>
        <end position="260"/>
    </location>
</feature>
<dbReference type="Proteomes" id="UP000034684">
    <property type="component" value="Unassembled WGS sequence"/>
</dbReference>
<name>A0A0G1RM62_UNCKA</name>
<dbReference type="GO" id="GO:0065002">
    <property type="term" value="P:intracellular protein transmembrane transport"/>
    <property type="evidence" value="ECO:0007669"/>
    <property type="project" value="UniProtKB-UniRule"/>
</dbReference>
<dbReference type="AlphaFoldDB" id="A0A0G1RM62"/>
<comment type="similarity">
    <text evidence="10">Belongs to the SecD/SecF family. SecF subfamily.</text>
</comment>
<evidence type="ECO:0000259" key="11">
    <source>
        <dbReference type="PROSITE" id="PS50156"/>
    </source>
</evidence>
<dbReference type="GO" id="GO:0043952">
    <property type="term" value="P:protein transport by the Sec complex"/>
    <property type="evidence" value="ECO:0007669"/>
    <property type="project" value="UniProtKB-UniRule"/>
</dbReference>
<dbReference type="PRINTS" id="PR01755">
    <property type="entry name" value="SECFTRNLCASE"/>
</dbReference>
<evidence type="ECO:0000313" key="13">
    <source>
        <dbReference type="Proteomes" id="UP000034684"/>
    </source>
</evidence>
<protein>
    <recommendedName>
        <fullName evidence="10">Protein-export membrane protein SecF</fullName>
    </recommendedName>
</protein>
<dbReference type="PANTHER" id="PTHR30081:SF8">
    <property type="entry name" value="PROTEIN TRANSLOCASE SUBUNIT SECF"/>
    <property type="match status" value="1"/>
</dbReference>
<reference evidence="12 13" key="1">
    <citation type="journal article" date="2015" name="Nature">
        <title>rRNA introns, odd ribosomes, and small enigmatic genomes across a large radiation of phyla.</title>
        <authorList>
            <person name="Brown C.T."/>
            <person name="Hug L.A."/>
            <person name="Thomas B.C."/>
            <person name="Sharon I."/>
            <person name="Castelle C.J."/>
            <person name="Singh A."/>
            <person name="Wilkins M.J."/>
            <person name="Williams K.H."/>
            <person name="Banfield J.F."/>
        </authorList>
    </citation>
    <scope>NUCLEOTIDE SEQUENCE [LARGE SCALE GENOMIC DNA]</scope>
</reference>
<keyword evidence="5 10" id="KW-0812">Transmembrane</keyword>
<dbReference type="GO" id="GO:0015450">
    <property type="term" value="F:protein-transporting ATPase activity"/>
    <property type="evidence" value="ECO:0007669"/>
    <property type="project" value="InterPro"/>
</dbReference>
<dbReference type="GO" id="GO:0006605">
    <property type="term" value="P:protein targeting"/>
    <property type="evidence" value="ECO:0007669"/>
    <property type="project" value="UniProtKB-UniRule"/>
</dbReference>
<evidence type="ECO:0000256" key="9">
    <source>
        <dbReference type="ARBA" id="ARBA00023136"/>
    </source>
</evidence>
<comment type="caution">
    <text evidence="10">Lacks conserved residue(s) required for the propagation of feature annotation.</text>
</comment>
<evidence type="ECO:0000256" key="8">
    <source>
        <dbReference type="ARBA" id="ARBA00023010"/>
    </source>
</evidence>
<feature type="transmembrane region" description="Helical" evidence="10">
    <location>
        <begin position="266"/>
        <end position="292"/>
    </location>
</feature>
<feature type="transmembrane region" description="Helical" evidence="10">
    <location>
        <begin position="156"/>
        <end position="182"/>
    </location>
</feature>
<dbReference type="GO" id="GO:0005886">
    <property type="term" value="C:plasma membrane"/>
    <property type="evidence" value="ECO:0007669"/>
    <property type="project" value="UniProtKB-SubCell"/>
</dbReference>
<evidence type="ECO:0000256" key="2">
    <source>
        <dbReference type="ARBA" id="ARBA00022448"/>
    </source>
</evidence>
<evidence type="ECO:0000256" key="6">
    <source>
        <dbReference type="ARBA" id="ARBA00022927"/>
    </source>
</evidence>
<comment type="caution">
    <text evidence="12">The sequence shown here is derived from an EMBL/GenBank/DDBJ whole genome shotgun (WGS) entry which is preliminary data.</text>
</comment>
<sequence>MNVMKYKKYYLLFSVLVLIPGVLSLLLNGLALSIDFTGGSVFEFGFEKDMQSEADAVSDLFVQRSVHVNEVSIIGDNTVSITTDAVDAQTGAEIKTALGENYGQVTQKVFETVGASVGKETTKNAFLALALASLGIVLYIAYAFRNIPKPYSSFKFGVSAIIAMLHDALLVLGVFSILGHFYGVRVGALFITALLTVIGFSVHDSIVVFDRIRENLLGKMAKTTSFSDAVNYSLVETLNRSFATSLTVLLVLTSLLVLGGESMKEFVLALVIGIASGTYSSIFVAAPILIFWETRKNL</sequence>
<keyword evidence="6 10" id="KW-0653">Protein transport</keyword>
<evidence type="ECO:0000313" key="12">
    <source>
        <dbReference type="EMBL" id="KKU58157.1"/>
    </source>
</evidence>